<dbReference type="InterPro" id="IPR005829">
    <property type="entry name" value="Sugar_transporter_CS"/>
</dbReference>
<feature type="transmembrane region" description="Helical" evidence="7">
    <location>
        <begin position="28"/>
        <end position="47"/>
    </location>
</feature>
<dbReference type="InterPro" id="IPR036259">
    <property type="entry name" value="MFS_trans_sf"/>
</dbReference>
<evidence type="ECO:0000256" key="5">
    <source>
        <dbReference type="ARBA" id="ARBA00022989"/>
    </source>
</evidence>
<evidence type="ECO:0000313" key="9">
    <source>
        <dbReference type="EMBL" id="AYG59977.1"/>
    </source>
</evidence>
<dbReference type="Gene3D" id="1.20.1250.20">
    <property type="entry name" value="MFS general substrate transporter like domains"/>
    <property type="match status" value="1"/>
</dbReference>
<evidence type="ECO:0000256" key="6">
    <source>
        <dbReference type="ARBA" id="ARBA00023136"/>
    </source>
</evidence>
<feature type="transmembrane region" description="Helical" evidence="7">
    <location>
        <begin position="328"/>
        <end position="345"/>
    </location>
</feature>
<evidence type="ECO:0000256" key="7">
    <source>
        <dbReference type="SAM" id="Phobius"/>
    </source>
</evidence>
<protein>
    <submittedName>
        <fullName evidence="9">MFS transporter</fullName>
    </submittedName>
</protein>
<keyword evidence="6 7" id="KW-0472">Membrane</keyword>
<dbReference type="GO" id="GO:0022857">
    <property type="term" value="F:transmembrane transporter activity"/>
    <property type="evidence" value="ECO:0007669"/>
    <property type="project" value="InterPro"/>
</dbReference>
<comment type="similarity">
    <text evidence="2">Belongs to the major facilitator superfamily. Sugar transporter (TC 2.A.1.1) family.</text>
</comment>
<feature type="transmembrane region" description="Helical" evidence="7">
    <location>
        <begin position="300"/>
        <end position="321"/>
    </location>
</feature>
<dbReference type="OrthoDB" id="9784658at2"/>
<dbReference type="AlphaFoldDB" id="A0A387FQM3"/>
<evidence type="ECO:0000256" key="3">
    <source>
        <dbReference type="ARBA" id="ARBA00022448"/>
    </source>
</evidence>
<dbReference type="GO" id="GO:0016020">
    <property type="term" value="C:membrane"/>
    <property type="evidence" value="ECO:0007669"/>
    <property type="project" value="UniProtKB-SubCell"/>
</dbReference>
<dbReference type="InterPro" id="IPR011701">
    <property type="entry name" value="MFS"/>
</dbReference>
<dbReference type="PROSITE" id="PS00216">
    <property type="entry name" value="SUGAR_TRANSPORT_1"/>
    <property type="match status" value="1"/>
</dbReference>
<comment type="subcellular location">
    <subcellularLocation>
        <location evidence="1">Membrane</location>
        <topology evidence="1">Multi-pass membrane protein</topology>
    </subcellularLocation>
</comment>
<dbReference type="Pfam" id="PF07690">
    <property type="entry name" value="MFS_1"/>
    <property type="match status" value="1"/>
</dbReference>
<dbReference type="Proteomes" id="UP000282195">
    <property type="component" value="Chromosome"/>
</dbReference>
<dbReference type="RefSeq" id="WP_120704973.1">
    <property type="nucleotide sequence ID" value="NZ_CP032694.1"/>
</dbReference>
<dbReference type="KEGG" id="rjg:CCGE525_15025"/>
<feature type="domain" description="Major facilitator superfamily (MFS) profile" evidence="8">
    <location>
        <begin position="27"/>
        <end position="438"/>
    </location>
</feature>
<evidence type="ECO:0000313" key="10">
    <source>
        <dbReference type="Proteomes" id="UP000282195"/>
    </source>
</evidence>
<name>A0A387FQM3_9HYPH</name>
<accession>A0A387FQM3</accession>
<reference evidence="9 10" key="1">
    <citation type="submission" date="2018-10" db="EMBL/GenBank/DDBJ databases">
        <title>Rhizobium etli, R. leguminosarum and a new Rhizobium genospecies from Phaseolus dumosus.</title>
        <authorList>
            <person name="Ramirez-Puebla S.T."/>
            <person name="Rogel-Hernandez M.A."/>
            <person name="Guerrero G."/>
            <person name="Ormeno-Orrillo E."/>
            <person name="Martinez-Romero J.C."/>
            <person name="Negrete-Yankelevich S."/>
            <person name="Martinez-Romero E."/>
        </authorList>
    </citation>
    <scope>NUCLEOTIDE SEQUENCE [LARGE SCALE GENOMIC DNA]</scope>
    <source>
        <strain evidence="9 10">CCGE525</strain>
    </source>
</reference>
<keyword evidence="4 7" id="KW-0812">Transmembrane</keyword>
<dbReference type="InterPro" id="IPR020846">
    <property type="entry name" value="MFS_dom"/>
</dbReference>
<organism evidence="9 10">
    <name type="scientific">Rhizobium jaguaris</name>
    <dbReference type="NCBI Taxonomy" id="1312183"/>
    <lineage>
        <taxon>Bacteria</taxon>
        <taxon>Pseudomonadati</taxon>
        <taxon>Pseudomonadota</taxon>
        <taxon>Alphaproteobacteria</taxon>
        <taxon>Hyphomicrobiales</taxon>
        <taxon>Rhizobiaceae</taxon>
        <taxon>Rhizobium/Agrobacterium group</taxon>
        <taxon>Rhizobium</taxon>
    </lineage>
</organism>
<evidence type="ECO:0000256" key="1">
    <source>
        <dbReference type="ARBA" id="ARBA00004141"/>
    </source>
</evidence>
<keyword evidence="10" id="KW-1185">Reference proteome</keyword>
<feature type="transmembrane region" description="Helical" evidence="7">
    <location>
        <begin position="67"/>
        <end position="89"/>
    </location>
</feature>
<keyword evidence="5 7" id="KW-1133">Transmembrane helix</keyword>
<evidence type="ECO:0000259" key="8">
    <source>
        <dbReference type="PROSITE" id="PS50850"/>
    </source>
</evidence>
<dbReference type="SUPFAM" id="SSF103473">
    <property type="entry name" value="MFS general substrate transporter"/>
    <property type="match status" value="1"/>
</dbReference>
<sequence length="446" mass="47682">MNSTTRDCKDTDRLFEDFDNQPVTRLHVFALVVCGLGFSFDLAEIAFGNTLSAVFSAPPYSVGSSELSVLLASVYIGAVVGAPLLGLLADRFGRRPVLSGIMLLLTVASALAATAASIGALTASRALGGIALGAYPPLMFAYLTDILPAARRGKLAVASTAIGYIGPPTFIFLVRSLGESSPLGIEAWRWGFWIAGAGSLLCFFLFICLPESPRWLAMKGRLPEMEQALEKFRRSAVMLASMPPRPGRKDAPVEVKDGPVLGRAISLVALYFLSPWAAVGFTVLSGAVLVQKGINVRDSLFYLGISTLAPIFGAVFISSFVDKMQRRTFLVVCSIAMAVLGIAFGGSNEPWVLITSGLAFNLMVTLYMPVLVLFATESVPTLHRAGVTSWAWASNRLGSALVPLVLLPLLVNFGGLVMFSAIAVTLIAFAVFVALYDRRYLPRNVK</sequence>
<feature type="transmembrane region" description="Helical" evidence="7">
    <location>
        <begin position="190"/>
        <end position="209"/>
    </location>
</feature>
<dbReference type="PANTHER" id="PTHR23511">
    <property type="entry name" value="SYNAPTIC VESICLE GLYCOPROTEIN 2"/>
    <property type="match status" value="1"/>
</dbReference>
<evidence type="ECO:0000256" key="4">
    <source>
        <dbReference type="ARBA" id="ARBA00022692"/>
    </source>
</evidence>
<feature type="transmembrane region" description="Helical" evidence="7">
    <location>
        <begin position="416"/>
        <end position="436"/>
    </location>
</feature>
<dbReference type="PROSITE" id="PS50850">
    <property type="entry name" value="MFS"/>
    <property type="match status" value="1"/>
</dbReference>
<dbReference type="PANTHER" id="PTHR23511:SF34">
    <property type="entry name" value="SYNAPTIC VESICLE GLYCOPROTEIN 2"/>
    <property type="match status" value="1"/>
</dbReference>
<feature type="transmembrane region" description="Helical" evidence="7">
    <location>
        <begin position="101"/>
        <end position="120"/>
    </location>
</feature>
<feature type="transmembrane region" description="Helical" evidence="7">
    <location>
        <begin position="155"/>
        <end position="178"/>
    </location>
</feature>
<feature type="transmembrane region" description="Helical" evidence="7">
    <location>
        <begin position="351"/>
        <end position="375"/>
    </location>
</feature>
<dbReference type="EMBL" id="CP032694">
    <property type="protein sequence ID" value="AYG59977.1"/>
    <property type="molecule type" value="Genomic_DNA"/>
</dbReference>
<gene>
    <name evidence="9" type="ORF">CCGE525_15025</name>
</gene>
<feature type="transmembrane region" description="Helical" evidence="7">
    <location>
        <begin position="264"/>
        <end position="288"/>
    </location>
</feature>
<evidence type="ECO:0000256" key="2">
    <source>
        <dbReference type="ARBA" id="ARBA00010992"/>
    </source>
</evidence>
<feature type="transmembrane region" description="Helical" evidence="7">
    <location>
        <begin position="387"/>
        <end position="410"/>
    </location>
</feature>
<keyword evidence="3" id="KW-0813">Transport</keyword>
<proteinExistence type="inferred from homology"/>
<feature type="transmembrane region" description="Helical" evidence="7">
    <location>
        <begin position="126"/>
        <end position="143"/>
    </location>
</feature>